<dbReference type="Proteomes" id="UP000608071">
    <property type="component" value="Unassembled WGS sequence"/>
</dbReference>
<evidence type="ECO:0000313" key="1">
    <source>
        <dbReference type="EMBL" id="MBD7967765.1"/>
    </source>
</evidence>
<accession>A0ABR8SW80</accession>
<reference evidence="1 2" key="1">
    <citation type="submission" date="2020-08" db="EMBL/GenBank/DDBJ databases">
        <title>A Genomic Blueprint of the Chicken Gut Microbiome.</title>
        <authorList>
            <person name="Gilroy R."/>
            <person name="Ravi A."/>
            <person name="Getino M."/>
            <person name="Pursley I."/>
            <person name="Horton D.L."/>
            <person name="Alikhan N.-F."/>
            <person name="Baker D."/>
            <person name="Gharbi K."/>
            <person name="Hall N."/>
            <person name="Watson M."/>
            <person name="Adriaenssens E.M."/>
            <person name="Foster-Nyarko E."/>
            <person name="Jarju S."/>
            <person name="Secka A."/>
            <person name="Antonio M."/>
            <person name="Oren A."/>
            <person name="Chaudhuri R."/>
            <person name="La Ragione R.M."/>
            <person name="Hildebrand F."/>
            <person name="Pallen M.J."/>
        </authorList>
    </citation>
    <scope>NUCLEOTIDE SEQUENCE [LARGE SCALE GENOMIC DNA]</scope>
    <source>
        <strain evidence="1 2">Sa2BVA9</strain>
    </source>
</reference>
<evidence type="ECO:0000313" key="2">
    <source>
        <dbReference type="Proteomes" id="UP000608071"/>
    </source>
</evidence>
<name>A0ABR8SW80_9BACL</name>
<dbReference type="Pfam" id="PF11367">
    <property type="entry name" value="Tail_completion_gp17"/>
    <property type="match status" value="1"/>
</dbReference>
<gene>
    <name evidence="1" type="ORF">H9647_06805</name>
</gene>
<sequence length="126" mass="14032">MIDLKQEILTALRSDPGLASVLGKDTSGKVKVYPETSPEAVADPYITFFELTNFDKSFADNIALKSEIHFQVDVWSKSNTSPIALHANRVMESLGFYRSGAADQFENATRTYHKVLRYKTTQLLGG</sequence>
<comment type="caution">
    <text evidence="1">The sequence shown here is derived from an EMBL/GenBank/DDBJ whole genome shotgun (WGS) entry which is preliminary data.</text>
</comment>
<protein>
    <submittedName>
        <fullName evidence="1">DUF3168 domain-containing protein</fullName>
    </submittedName>
</protein>
<dbReference type="InterPro" id="IPR021508">
    <property type="entry name" value="Gp17-like"/>
</dbReference>
<dbReference type="Gene3D" id="3.30.2000.30">
    <property type="match status" value="1"/>
</dbReference>
<proteinExistence type="predicted"/>
<dbReference type="InterPro" id="IPR053745">
    <property type="entry name" value="Viral_Tail_Comp_sf"/>
</dbReference>
<dbReference type="RefSeq" id="WP_191799005.1">
    <property type="nucleotide sequence ID" value="NZ_JACSQL010000002.1"/>
</dbReference>
<dbReference type="EMBL" id="JACSQL010000002">
    <property type="protein sequence ID" value="MBD7967765.1"/>
    <property type="molecule type" value="Genomic_DNA"/>
</dbReference>
<keyword evidence="2" id="KW-1185">Reference proteome</keyword>
<organism evidence="1 2">
    <name type="scientific">Paenibacillus gallinarum</name>
    <dbReference type="NCBI Taxonomy" id="2762232"/>
    <lineage>
        <taxon>Bacteria</taxon>
        <taxon>Bacillati</taxon>
        <taxon>Bacillota</taxon>
        <taxon>Bacilli</taxon>
        <taxon>Bacillales</taxon>
        <taxon>Paenibacillaceae</taxon>
        <taxon>Paenibacillus</taxon>
    </lineage>
</organism>